<keyword evidence="3" id="KW-1185">Reference proteome</keyword>
<protein>
    <submittedName>
        <fullName evidence="2">KTSC domain-containing protein</fullName>
    </submittedName>
</protein>
<comment type="caution">
    <text evidence="2">The sequence shown here is derived from an EMBL/GenBank/DDBJ whole genome shotgun (WGS) entry which is preliminary data.</text>
</comment>
<proteinExistence type="predicted"/>
<accession>A0A2P7BE00</accession>
<name>A0A2P7BE00_9HYPH</name>
<dbReference type="OrthoDB" id="8450910at2"/>
<reference evidence="3" key="1">
    <citation type="submission" date="2017-11" db="EMBL/GenBank/DDBJ databases">
        <authorList>
            <person name="Kuznetsova I."/>
            <person name="Sazanova A."/>
            <person name="Chirak E."/>
            <person name="Safronova V."/>
            <person name="Willems A."/>
        </authorList>
    </citation>
    <scope>NUCLEOTIDE SEQUENCE [LARGE SCALE GENOMIC DNA]</scope>
    <source>
        <strain evidence="3">CCBAU 03422</strain>
    </source>
</reference>
<dbReference type="AlphaFoldDB" id="A0A2P7BE00"/>
<evidence type="ECO:0000259" key="1">
    <source>
        <dbReference type="Pfam" id="PF13619"/>
    </source>
</evidence>
<sequence>MPPVSSTAIGYVAFNNKLQTLTITFRKRGRYTYYGISQEVFAAFLAASSKGRFFNFSIKDSYEYTRA</sequence>
<feature type="domain" description="KTSC" evidence="1">
    <location>
        <begin position="5"/>
        <end position="62"/>
    </location>
</feature>
<dbReference type="EMBL" id="PGGM01000004">
    <property type="protein sequence ID" value="PSH64682.1"/>
    <property type="molecule type" value="Genomic_DNA"/>
</dbReference>
<dbReference type="Pfam" id="PF13619">
    <property type="entry name" value="KTSC"/>
    <property type="match status" value="1"/>
</dbReference>
<dbReference type="InterPro" id="IPR025309">
    <property type="entry name" value="KTSC_dom"/>
</dbReference>
<dbReference type="Proteomes" id="UP000241764">
    <property type="component" value="Unassembled WGS sequence"/>
</dbReference>
<organism evidence="2 3">
    <name type="scientific">Phyllobacterium sophorae</name>
    <dbReference type="NCBI Taxonomy" id="1520277"/>
    <lineage>
        <taxon>Bacteria</taxon>
        <taxon>Pseudomonadati</taxon>
        <taxon>Pseudomonadota</taxon>
        <taxon>Alphaproteobacteria</taxon>
        <taxon>Hyphomicrobiales</taxon>
        <taxon>Phyllobacteriaceae</taxon>
        <taxon>Phyllobacterium</taxon>
    </lineage>
</organism>
<dbReference type="RefSeq" id="WP_106664227.1">
    <property type="nucleotide sequence ID" value="NZ_PGGM01000004.1"/>
</dbReference>
<gene>
    <name evidence="2" type="ORF">CU103_12425</name>
</gene>
<evidence type="ECO:0000313" key="3">
    <source>
        <dbReference type="Proteomes" id="UP000241764"/>
    </source>
</evidence>
<evidence type="ECO:0000313" key="2">
    <source>
        <dbReference type="EMBL" id="PSH64682.1"/>
    </source>
</evidence>